<evidence type="ECO:0000313" key="1">
    <source>
        <dbReference type="EMBL" id="CAA0106502.1"/>
    </source>
</evidence>
<evidence type="ECO:0000313" key="3">
    <source>
        <dbReference type="Proteomes" id="UP000435877"/>
    </source>
</evidence>
<dbReference type="Proteomes" id="UP000435877">
    <property type="component" value="Unassembled WGS sequence"/>
</dbReference>
<protein>
    <recommendedName>
        <fullName evidence="5">HTH cro/C1-type domain-containing protein</fullName>
    </recommendedName>
</protein>
<evidence type="ECO:0008006" key="5">
    <source>
        <dbReference type="Google" id="ProtNLM"/>
    </source>
</evidence>
<proteinExistence type="predicted"/>
<evidence type="ECO:0000313" key="2">
    <source>
        <dbReference type="EMBL" id="CAA0106660.1"/>
    </source>
</evidence>
<name>A0A5S9PQY1_9GAMM</name>
<dbReference type="RefSeq" id="WP_159269675.1">
    <property type="nucleotide sequence ID" value="NZ_CACSIK010000002.1"/>
</dbReference>
<reference evidence="3 4" key="1">
    <citation type="submission" date="2019-11" db="EMBL/GenBank/DDBJ databases">
        <authorList>
            <person name="Holert J."/>
        </authorList>
    </citation>
    <scope>NUCLEOTIDE SEQUENCE [LARGE SCALE GENOMIC DNA]</scope>
    <source>
        <strain evidence="1">BC3_2A</strain>
        <strain evidence="2">SB11_1A</strain>
    </source>
</reference>
<dbReference type="EMBL" id="CACSIM010000003">
    <property type="protein sequence ID" value="CAA0106502.1"/>
    <property type="molecule type" value="Genomic_DNA"/>
</dbReference>
<dbReference type="AlphaFoldDB" id="A0A5S9PQY1"/>
<evidence type="ECO:0000313" key="4">
    <source>
        <dbReference type="Proteomes" id="UP000439591"/>
    </source>
</evidence>
<organism evidence="2 3">
    <name type="scientific">Zhongshania aliphaticivorans</name>
    <dbReference type="NCBI Taxonomy" id="1470434"/>
    <lineage>
        <taxon>Bacteria</taxon>
        <taxon>Pseudomonadati</taxon>
        <taxon>Pseudomonadota</taxon>
        <taxon>Gammaproteobacteria</taxon>
        <taxon>Cellvibrionales</taxon>
        <taxon>Spongiibacteraceae</taxon>
        <taxon>Zhongshania</taxon>
    </lineage>
</organism>
<gene>
    <name evidence="2" type="ORF">IHBHHGIJ_02976</name>
    <name evidence="1" type="ORF">KFEGEMFD_02349</name>
</gene>
<keyword evidence="3" id="KW-1185">Reference proteome</keyword>
<dbReference type="EMBL" id="CACSIK010000002">
    <property type="protein sequence ID" value="CAA0106660.1"/>
    <property type="molecule type" value="Genomic_DNA"/>
</dbReference>
<sequence length="143" mass="16519">MKIDEVPQDSENSTYGNAHKLIYAADEHGDFIGVKSSGWIVEAEATQSALKLIEQQCDEAWRRAYNGETAALEYFMYFRRMDLALLAQVSGLYQWRIRRHFKPEIFKKLSPKLLHRYSEALGLEIDFLKQLPAHPLHGSQVHV</sequence>
<dbReference type="Proteomes" id="UP000439591">
    <property type="component" value="Unassembled WGS sequence"/>
</dbReference>
<dbReference type="OrthoDB" id="9180239at2"/>
<accession>A0A5S9PQY1</accession>